<evidence type="ECO:0000313" key="2">
    <source>
        <dbReference type="Proteomes" id="UP001172680"/>
    </source>
</evidence>
<accession>A0ACC2ZA34</accession>
<dbReference type="Proteomes" id="UP001172680">
    <property type="component" value="Unassembled WGS sequence"/>
</dbReference>
<protein>
    <submittedName>
        <fullName evidence="1">Uncharacterized protein</fullName>
    </submittedName>
</protein>
<comment type="caution">
    <text evidence="1">The sequence shown here is derived from an EMBL/GenBank/DDBJ whole genome shotgun (WGS) entry which is preliminary data.</text>
</comment>
<gene>
    <name evidence="1" type="ORF">H2199_003507</name>
</gene>
<evidence type="ECO:0000313" key="1">
    <source>
        <dbReference type="EMBL" id="KAJ9644544.1"/>
    </source>
</evidence>
<name>A0ACC2ZA34_9PEZI</name>
<sequence>MIEQLGKHIPAFLRTAGIEWYPCDPWNRVGPNGPFGKYLAKPVCLLEVLLSRLPNVQRIDFFRISIRSVNGFLSPDTSRVSKLARDPRPVHNVAEVNLGLRNHRQDWDFELVHSIFALPGLTRLSLRFYTCLERLMANLPSPGLMIRSLRLTYCKVNTSVLCSLLEACEALEVLDIDDRLYVVELDWDVIGSGLPARFPRLHTILLPEAALMDPMRYEYKEMLAMTLPPALRQLFIHNAILNLDEQLAVLAEILPRRFPCLTDVHVGGPYQPPGVPQPERSEQELEEIDVLVKAFAKVGAKLQYYCTFHGLANELDLQWNGA</sequence>
<keyword evidence="2" id="KW-1185">Reference proteome</keyword>
<reference evidence="1" key="1">
    <citation type="submission" date="2022-10" db="EMBL/GenBank/DDBJ databases">
        <title>Culturing micro-colonial fungi from biological soil crusts in the Mojave desert and describing Neophaeococcomyces mojavensis, and introducing the new genera and species Taxawa tesnikishii.</title>
        <authorList>
            <person name="Kurbessoian T."/>
            <person name="Stajich J.E."/>
        </authorList>
    </citation>
    <scope>NUCLEOTIDE SEQUENCE</scope>
    <source>
        <strain evidence="1">JES_115</strain>
    </source>
</reference>
<organism evidence="1 2">
    <name type="scientific">Coniosporium tulheliwenetii</name>
    <dbReference type="NCBI Taxonomy" id="3383036"/>
    <lineage>
        <taxon>Eukaryota</taxon>
        <taxon>Fungi</taxon>
        <taxon>Dikarya</taxon>
        <taxon>Ascomycota</taxon>
        <taxon>Pezizomycotina</taxon>
        <taxon>Dothideomycetes</taxon>
        <taxon>Dothideomycetes incertae sedis</taxon>
        <taxon>Coniosporium</taxon>
    </lineage>
</organism>
<proteinExistence type="predicted"/>
<dbReference type="EMBL" id="JAPDRP010000009">
    <property type="protein sequence ID" value="KAJ9644544.1"/>
    <property type="molecule type" value="Genomic_DNA"/>
</dbReference>